<reference evidence="2 3" key="1">
    <citation type="submission" date="2019-01" db="EMBL/GenBank/DDBJ databases">
        <title>Blautia sp. nov. KGMB01111 isolated human feces.</title>
        <authorList>
            <person name="Park J.-E."/>
            <person name="Kim J.-S."/>
            <person name="Park S.-H."/>
        </authorList>
    </citation>
    <scope>NUCLEOTIDE SEQUENCE [LARGE SCALE GENOMIC DNA]</scope>
    <source>
        <strain evidence="2 3">KGMB01111</strain>
    </source>
</reference>
<dbReference type="RefSeq" id="WP_129257303.1">
    <property type="nucleotide sequence ID" value="NZ_SDKC01000001.1"/>
</dbReference>
<evidence type="ECO:0000313" key="3">
    <source>
        <dbReference type="Proteomes" id="UP000290106"/>
    </source>
</evidence>
<comment type="caution">
    <text evidence="2">The sequence shown here is derived from an EMBL/GenBank/DDBJ whole genome shotgun (WGS) entry which is preliminary data.</text>
</comment>
<dbReference type="EMBL" id="SDKC01000001">
    <property type="protein sequence ID" value="RXS74703.1"/>
    <property type="molecule type" value="Genomic_DNA"/>
</dbReference>
<keyword evidence="3" id="KW-1185">Reference proteome</keyword>
<organism evidence="2 3">
    <name type="scientific">Blautia faecicola</name>
    <dbReference type="NCBI Taxonomy" id="2509240"/>
    <lineage>
        <taxon>Bacteria</taxon>
        <taxon>Bacillati</taxon>
        <taxon>Bacillota</taxon>
        <taxon>Clostridia</taxon>
        <taxon>Lachnospirales</taxon>
        <taxon>Lachnospiraceae</taxon>
        <taxon>Blautia</taxon>
    </lineage>
</organism>
<evidence type="ECO:0000313" key="2">
    <source>
        <dbReference type="EMBL" id="RXS74703.1"/>
    </source>
</evidence>
<dbReference type="Proteomes" id="UP000290106">
    <property type="component" value="Unassembled WGS sequence"/>
</dbReference>
<dbReference type="InterPro" id="IPR045394">
    <property type="entry name" value="Abhydrolase_dom"/>
</dbReference>
<dbReference type="OrthoDB" id="1971292at2"/>
<dbReference type="AlphaFoldDB" id="A0A4Q1RGF2"/>
<dbReference type="Pfam" id="PF20091">
    <property type="entry name" value="Abhydrolase_10"/>
    <property type="match status" value="1"/>
</dbReference>
<name>A0A4Q1RGF2_9FIRM</name>
<proteinExistence type="predicted"/>
<evidence type="ECO:0000259" key="1">
    <source>
        <dbReference type="Pfam" id="PF20091"/>
    </source>
</evidence>
<protein>
    <recommendedName>
        <fullName evidence="1">Alpha/beta hydrolase domain-containing protein</fullName>
    </recommendedName>
</protein>
<accession>A0A4Q1RGF2</accession>
<feature type="domain" description="Alpha/beta hydrolase" evidence="1">
    <location>
        <begin position="11"/>
        <end position="458"/>
    </location>
</feature>
<gene>
    <name evidence="2" type="ORF">ETP43_05415</name>
</gene>
<sequence>MTKRIPQATLLPRTENSFPWGAADRQLVPTYLEKYGYEEEEYLYSGEADVYTLKDGRAQVKFSNAPYTNRFIIRKPKDPKKFSGNVVVELLNSTNSWDVSPMWCLLWQKMLHEGDIYVGVTVRAICTQTLKQYDTKRYEKLSWKNPNPNPGPVNHNILLWQHCLPDCEDGLLWDMLTQLGNLFKSEQGTQIAGKEVEKVYAISCSQSSMQLSTYINVFHETDRVSPVEVPYDGYLTYSGCRMVALNQEESPADVTDEIQMTKNCPVPLLRCVTQWDFKDFTGHINLRRADSDEQGDRFRLYELAGQAHNSFSGAFYRPGYEEIAQIQKITALPHTDITALPLEAFMRQALTNLDLWAREGIPAPHAQGLIEVDENNMEVLDENNNCKGGFRFPQLDVPVATYCSGTKKNDQDSCCVYFSEEKLKKLYPTRRNYIDKIFKAIDVLEEQRFFSIEDADQMKLDTLKLAVPCRNHSSKFEA</sequence>